<dbReference type="InterPro" id="IPR025660">
    <property type="entry name" value="Pept_his_AS"/>
</dbReference>
<dbReference type="Gene3D" id="3.90.70.10">
    <property type="entry name" value="Cysteine proteinases"/>
    <property type="match status" value="1"/>
</dbReference>
<dbReference type="Proteomes" id="UP001324115">
    <property type="component" value="Unassembled WGS sequence"/>
</dbReference>
<comment type="caution">
    <text evidence="7">The sequence shown here is derived from an EMBL/GenBank/DDBJ whole genome shotgun (WGS) entry which is preliminary data.</text>
</comment>
<dbReference type="GO" id="GO:0008234">
    <property type="term" value="F:cysteine-type peptidase activity"/>
    <property type="evidence" value="ECO:0007669"/>
    <property type="project" value="UniProtKB-KW"/>
</dbReference>
<dbReference type="SMART" id="SM00645">
    <property type="entry name" value="Pept_C1"/>
    <property type="match status" value="1"/>
</dbReference>
<keyword evidence="2" id="KW-0645">Protease</keyword>
<evidence type="ECO:0000259" key="6">
    <source>
        <dbReference type="SMART" id="SM00645"/>
    </source>
</evidence>
<dbReference type="CDD" id="cd02248">
    <property type="entry name" value="Peptidase_C1A"/>
    <property type="match status" value="1"/>
</dbReference>
<dbReference type="EMBL" id="JAXUIC010000005">
    <property type="protein sequence ID" value="KAK4589939.1"/>
    <property type="molecule type" value="Genomic_DNA"/>
</dbReference>
<evidence type="ECO:0000256" key="2">
    <source>
        <dbReference type="ARBA" id="ARBA00022670"/>
    </source>
</evidence>
<keyword evidence="8" id="KW-1185">Reference proteome</keyword>
<evidence type="ECO:0000256" key="4">
    <source>
        <dbReference type="ARBA" id="ARBA00022807"/>
    </source>
</evidence>
<organism evidence="7 8">
    <name type="scientific">Quercus rubra</name>
    <name type="common">Northern red oak</name>
    <name type="synonym">Quercus borealis</name>
    <dbReference type="NCBI Taxonomy" id="3512"/>
    <lineage>
        <taxon>Eukaryota</taxon>
        <taxon>Viridiplantae</taxon>
        <taxon>Streptophyta</taxon>
        <taxon>Embryophyta</taxon>
        <taxon>Tracheophyta</taxon>
        <taxon>Spermatophyta</taxon>
        <taxon>Magnoliopsida</taxon>
        <taxon>eudicotyledons</taxon>
        <taxon>Gunneridae</taxon>
        <taxon>Pentapetalae</taxon>
        <taxon>rosids</taxon>
        <taxon>fabids</taxon>
        <taxon>Fagales</taxon>
        <taxon>Fagaceae</taxon>
        <taxon>Quercus</taxon>
    </lineage>
</organism>
<dbReference type="PRINTS" id="PR00705">
    <property type="entry name" value="PAPAIN"/>
</dbReference>
<dbReference type="InterPro" id="IPR013128">
    <property type="entry name" value="Peptidase_C1A"/>
</dbReference>
<feature type="domain" description="Peptidase C1A papain C-terminal" evidence="6">
    <location>
        <begin position="47"/>
        <end position="247"/>
    </location>
</feature>
<evidence type="ECO:0000256" key="3">
    <source>
        <dbReference type="ARBA" id="ARBA00022801"/>
    </source>
</evidence>
<evidence type="ECO:0000313" key="8">
    <source>
        <dbReference type="Proteomes" id="UP001324115"/>
    </source>
</evidence>
<keyword evidence="3" id="KW-0378">Hydrolase</keyword>
<sequence>MLNGYKLAGLTDEEYRAMLDGYNMQSSEVLHTSLKATSFRYGNVTDVRPSIDWRQKGAVTPIKDQGSCGCSWAFSVVAAVEGINQLKTSNLTSLSEQELVDCGTKDQGCKGGLMDNAFQFGMGGTCNPKKIVDHSATITSYEVSYVLAQIRAFKDVLANDEKALLQALANQPVVVAIDAGEGAFHFYSSGIFTSKCGTSLDHGVTVVGYGIDTNRTKYWLGGYIRMQRDIVAKEGLCGIAMKASYPTT</sequence>
<protein>
    <recommendedName>
        <fullName evidence="6">Peptidase C1A papain C-terminal domain-containing protein</fullName>
    </recommendedName>
</protein>
<proteinExistence type="inferred from homology"/>
<keyword evidence="5" id="KW-1015">Disulfide bond</keyword>
<dbReference type="GO" id="GO:0006508">
    <property type="term" value="P:proteolysis"/>
    <property type="evidence" value="ECO:0007669"/>
    <property type="project" value="UniProtKB-KW"/>
</dbReference>
<comment type="similarity">
    <text evidence="1">Belongs to the peptidase C1 family.</text>
</comment>
<evidence type="ECO:0000256" key="1">
    <source>
        <dbReference type="ARBA" id="ARBA00008455"/>
    </source>
</evidence>
<dbReference type="InterPro" id="IPR039417">
    <property type="entry name" value="Peptidase_C1A_papain-like"/>
</dbReference>
<gene>
    <name evidence="7" type="ORF">RGQ29_020494</name>
</gene>
<dbReference type="AlphaFoldDB" id="A0AAN7FD76"/>
<dbReference type="Pfam" id="PF00112">
    <property type="entry name" value="Peptidase_C1"/>
    <property type="match status" value="1"/>
</dbReference>
<keyword evidence="4" id="KW-0788">Thiol protease</keyword>
<dbReference type="PANTHER" id="PTHR12411">
    <property type="entry name" value="CYSTEINE PROTEASE FAMILY C1-RELATED"/>
    <property type="match status" value="1"/>
</dbReference>
<evidence type="ECO:0000256" key="5">
    <source>
        <dbReference type="ARBA" id="ARBA00023157"/>
    </source>
</evidence>
<accession>A0AAN7FD76</accession>
<dbReference type="PROSITE" id="PS00639">
    <property type="entry name" value="THIOL_PROTEASE_HIS"/>
    <property type="match status" value="1"/>
</dbReference>
<dbReference type="InterPro" id="IPR038765">
    <property type="entry name" value="Papain-like_cys_pep_sf"/>
</dbReference>
<dbReference type="SUPFAM" id="SSF54001">
    <property type="entry name" value="Cysteine proteinases"/>
    <property type="match status" value="1"/>
</dbReference>
<evidence type="ECO:0000313" key="7">
    <source>
        <dbReference type="EMBL" id="KAK4589939.1"/>
    </source>
</evidence>
<dbReference type="InterPro" id="IPR000668">
    <property type="entry name" value="Peptidase_C1A_C"/>
</dbReference>
<name>A0AAN7FD76_QUERU</name>
<reference evidence="7 8" key="1">
    <citation type="journal article" date="2023" name="G3 (Bethesda)">
        <title>A haplotype-resolved chromosome-scale genome for Quercus rubra L. provides insights into the genetics of adaptive traits for red oak species.</title>
        <authorList>
            <person name="Kapoor B."/>
            <person name="Jenkins J."/>
            <person name="Schmutz J."/>
            <person name="Zhebentyayeva T."/>
            <person name="Kuelheim C."/>
            <person name="Coggeshall M."/>
            <person name="Heim C."/>
            <person name="Lasky J.R."/>
            <person name="Leites L."/>
            <person name="Islam-Faridi N."/>
            <person name="Romero-Severson J."/>
            <person name="DeLeo V.L."/>
            <person name="Lucas S.M."/>
            <person name="Lazic D."/>
            <person name="Gailing O."/>
            <person name="Carlson J."/>
            <person name="Staton M."/>
        </authorList>
    </citation>
    <scope>NUCLEOTIDE SEQUENCE [LARGE SCALE GENOMIC DNA]</scope>
    <source>
        <strain evidence="7">Pseudo-F2</strain>
    </source>
</reference>